<dbReference type="EMBL" id="CAJVPY010027477">
    <property type="protein sequence ID" value="CAG8791229.1"/>
    <property type="molecule type" value="Genomic_DNA"/>
</dbReference>
<keyword evidence="2" id="KW-1185">Reference proteome</keyword>
<organism evidence="1 2">
    <name type="scientific">Dentiscutata erythropus</name>
    <dbReference type="NCBI Taxonomy" id="1348616"/>
    <lineage>
        <taxon>Eukaryota</taxon>
        <taxon>Fungi</taxon>
        <taxon>Fungi incertae sedis</taxon>
        <taxon>Mucoromycota</taxon>
        <taxon>Glomeromycotina</taxon>
        <taxon>Glomeromycetes</taxon>
        <taxon>Diversisporales</taxon>
        <taxon>Gigasporaceae</taxon>
        <taxon>Dentiscutata</taxon>
    </lineage>
</organism>
<gene>
    <name evidence="1" type="ORF">DERYTH_LOCUS21476</name>
</gene>
<accession>A0A9N9P6C6</accession>
<evidence type="ECO:0000313" key="1">
    <source>
        <dbReference type="EMBL" id="CAG8791229.1"/>
    </source>
</evidence>
<dbReference type="Proteomes" id="UP000789405">
    <property type="component" value="Unassembled WGS sequence"/>
</dbReference>
<comment type="caution">
    <text evidence="1">The sequence shown here is derived from an EMBL/GenBank/DDBJ whole genome shotgun (WGS) entry which is preliminary data.</text>
</comment>
<dbReference type="SUPFAM" id="SSF69047">
    <property type="entry name" value="Hypothetical protein YjbJ"/>
    <property type="match status" value="1"/>
</dbReference>
<sequence length="66" mass="7428">IEFDNPSLAHGAKEAIIGKIKETIGKITRKDYLRESGRDQKIWGKREFKAAKKAEGAANFNRKPSI</sequence>
<feature type="non-terminal residue" evidence="1">
    <location>
        <position position="66"/>
    </location>
</feature>
<protein>
    <submittedName>
        <fullName evidence="1">4657_t:CDS:1</fullName>
    </submittedName>
</protein>
<evidence type="ECO:0000313" key="2">
    <source>
        <dbReference type="Proteomes" id="UP000789405"/>
    </source>
</evidence>
<name>A0A9N9P6C6_9GLOM</name>
<dbReference type="InterPro" id="IPR036629">
    <property type="entry name" value="YjbJ_sf"/>
</dbReference>
<reference evidence="1" key="1">
    <citation type="submission" date="2021-06" db="EMBL/GenBank/DDBJ databases">
        <authorList>
            <person name="Kallberg Y."/>
            <person name="Tangrot J."/>
            <person name="Rosling A."/>
        </authorList>
    </citation>
    <scope>NUCLEOTIDE SEQUENCE</scope>
    <source>
        <strain evidence="1">MA453B</strain>
    </source>
</reference>
<proteinExistence type="predicted"/>
<dbReference type="AlphaFoldDB" id="A0A9N9P6C6"/>